<dbReference type="InterPro" id="IPR000873">
    <property type="entry name" value="AMP-dep_synth/lig_dom"/>
</dbReference>
<sequence>MYLTQGLHRALQQCPERTATIFSGRRHSFGTLGGRVARLAGALRTLGVQPGDRVAMLAHNSDRYAEFFLAVWWAGAVANPVNTRWSAAEIAYSLNDCETAVLLVDDAFAAQVPAIRQQATVVRTVVHAGDAAAPEGMLSYEALLQAAAPMTDAGRQGDELAAILYTGGTTGFPKGVMLSHANLWSAAVARLAELSMAPDGISLLVAPLFHVAGLGRLVTQIVIGATSVIEPVFRADAVLDAIERHRVSDVMLVPSMLQMLLDHPVFDAARLRSLQRIVHGASPMPPALLDRAMQALPHVGFITSYGMTETSAVVSLNGPMCQATRARFDKVLRSVGRAGYGCEVRIVDGEGQPVLSGTVGEIAVRGPGVMLGYWNKPAETAGALRDGWLFTGDGAWMDGSGYMHVVDRLKDMIISGGENVYSVEVEAALMLHPAVASCAVIGVPSEQWGEAVHAVVVLRPGHLADGQALRDHCRTRLAGYKCPKTVDFIEALPLSAAGKVLKNRLREPFWQGRSQRVN</sequence>
<dbReference type="Proteomes" id="UP001596084">
    <property type="component" value="Unassembled WGS sequence"/>
</dbReference>
<gene>
    <name evidence="3" type="ORF">ACFPP7_13700</name>
</gene>
<protein>
    <submittedName>
        <fullName evidence="3">Long-chain-fatty-acid--CoA ligase</fullName>
        <ecNumber evidence="3">6.2.1.3</ecNumber>
    </submittedName>
</protein>
<dbReference type="Gene3D" id="3.40.50.12780">
    <property type="entry name" value="N-terminal domain of ligase-like"/>
    <property type="match status" value="1"/>
</dbReference>
<dbReference type="SUPFAM" id="SSF56801">
    <property type="entry name" value="Acetyl-CoA synthetase-like"/>
    <property type="match status" value="1"/>
</dbReference>
<dbReference type="InterPro" id="IPR025110">
    <property type="entry name" value="AMP-bd_C"/>
</dbReference>
<dbReference type="GO" id="GO:0004467">
    <property type="term" value="F:long-chain fatty acid-CoA ligase activity"/>
    <property type="evidence" value="ECO:0007669"/>
    <property type="project" value="UniProtKB-EC"/>
</dbReference>
<dbReference type="Gene3D" id="3.30.300.30">
    <property type="match status" value="1"/>
</dbReference>
<dbReference type="InterPro" id="IPR050237">
    <property type="entry name" value="ATP-dep_AMP-bd_enzyme"/>
</dbReference>
<dbReference type="PANTHER" id="PTHR43767">
    <property type="entry name" value="LONG-CHAIN-FATTY-ACID--COA LIGASE"/>
    <property type="match status" value="1"/>
</dbReference>
<name>A0ABW0QBC4_9BURK</name>
<dbReference type="PROSITE" id="PS00455">
    <property type="entry name" value="AMP_BINDING"/>
    <property type="match status" value="1"/>
</dbReference>
<evidence type="ECO:0000313" key="4">
    <source>
        <dbReference type="Proteomes" id="UP001596084"/>
    </source>
</evidence>
<dbReference type="NCBIfam" id="NF004837">
    <property type="entry name" value="PRK06187.1"/>
    <property type="match status" value="1"/>
</dbReference>
<keyword evidence="4" id="KW-1185">Reference proteome</keyword>
<keyword evidence="3" id="KW-0436">Ligase</keyword>
<dbReference type="EMBL" id="JBHSMX010000021">
    <property type="protein sequence ID" value="MFC5521958.1"/>
    <property type="molecule type" value="Genomic_DNA"/>
</dbReference>
<proteinExistence type="predicted"/>
<evidence type="ECO:0000313" key="3">
    <source>
        <dbReference type="EMBL" id="MFC5521958.1"/>
    </source>
</evidence>
<dbReference type="InterPro" id="IPR020845">
    <property type="entry name" value="AMP-binding_CS"/>
</dbReference>
<accession>A0ABW0QBC4</accession>
<comment type="caution">
    <text evidence="3">The sequence shown here is derived from an EMBL/GenBank/DDBJ whole genome shotgun (WGS) entry which is preliminary data.</text>
</comment>
<feature type="domain" description="AMP-binding enzyme C-terminal" evidence="2">
    <location>
        <begin position="424"/>
        <end position="499"/>
    </location>
</feature>
<organism evidence="3 4">
    <name type="scientific">Polaromonas jejuensis</name>
    <dbReference type="NCBI Taxonomy" id="457502"/>
    <lineage>
        <taxon>Bacteria</taxon>
        <taxon>Pseudomonadati</taxon>
        <taxon>Pseudomonadota</taxon>
        <taxon>Betaproteobacteria</taxon>
        <taxon>Burkholderiales</taxon>
        <taxon>Comamonadaceae</taxon>
        <taxon>Polaromonas</taxon>
    </lineage>
</organism>
<evidence type="ECO:0000259" key="1">
    <source>
        <dbReference type="Pfam" id="PF00501"/>
    </source>
</evidence>
<dbReference type="Pfam" id="PF13193">
    <property type="entry name" value="AMP-binding_C"/>
    <property type="match status" value="1"/>
</dbReference>
<dbReference type="RefSeq" id="WP_068835833.1">
    <property type="nucleotide sequence ID" value="NZ_JBHSMX010000021.1"/>
</dbReference>
<dbReference type="Pfam" id="PF00501">
    <property type="entry name" value="AMP-binding"/>
    <property type="match status" value="1"/>
</dbReference>
<feature type="domain" description="AMP-dependent synthetase/ligase" evidence="1">
    <location>
        <begin position="8"/>
        <end position="374"/>
    </location>
</feature>
<dbReference type="PANTHER" id="PTHR43767:SF1">
    <property type="entry name" value="NONRIBOSOMAL PEPTIDE SYNTHASE PES1 (EUROFUNG)-RELATED"/>
    <property type="match status" value="1"/>
</dbReference>
<dbReference type="CDD" id="cd17631">
    <property type="entry name" value="FACL_FadD13-like"/>
    <property type="match status" value="1"/>
</dbReference>
<dbReference type="EC" id="6.2.1.3" evidence="3"/>
<evidence type="ECO:0000259" key="2">
    <source>
        <dbReference type="Pfam" id="PF13193"/>
    </source>
</evidence>
<reference evidence="4" key="1">
    <citation type="journal article" date="2019" name="Int. J. Syst. Evol. Microbiol.">
        <title>The Global Catalogue of Microorganisms (GCM) 10K type strain sequencing project: providing services to taxonomists for standard genome sequencing and annotation.</title>
        <authorList>
            <consortium name="The Broad Institute Genomics Platform"/>
            <consortium name="The Broad Institute Genome Sequencing Center for Infectious Disease"/>
            <person name="Wu L."/>
            <person name="Ma J."/>
        </authorList>
    </citation>
    <scope>NUCLEOTIDE SEQUENCE [LARGE SCALE GENOMIC DNA]</scope>
    <source>
        <strain evidence="4">CGMCC 4.7277</strain>
    </source>
</reference>
<dbReference type="InterPro" id="IPR042099">
    <property type="entry name" value="ANL_N_sf"/>
</dbReference>
<dbReference type="InterPro" id="IPR045851">
    <property type="entry name" value="AMP-bd_C_sf"/>
</dbReference>